<dbReference type="Gene3D" id="1.10.10.10">
    <property type="entry name" value="Winged helix-like DNA-binding domain superfamily/Winged helix DNA-binding domain"/>
    <property type="match status" value="1"/>
</dbReference>
<dbReference type="PROSITE" id="PS50995">
    <property type="entry name" value="HTH_MARR_2"/>
    <property type="match status" value="1"/>
</dbReference>
<dbReference type="InterPro" id="IPR039422">
    <property type="entry name" value="MarR/SlyA-like"/>
</dbReference>
<evidence type="ECO:0000313" key="2">
    <source>
        <dbReference type="EMBL" id="MYN03329.1"/>
    </source>
</evidence>
<organism evidence="2 3">
    <name type="scientific">Pseudoduganella guangdongensis</name>
    <dbReference type="NCBI Taxonomy" id="2692179"/>
    <lineage>
        <taxon>Bacteria</taxon>
        <taxon>Pseudomonadati</taxon>
        <taxon>Pseudomonadota</taxon>
        <taxon>Betaproteobacteria</taxon>
        <taxon>Burkholderiales</taxon>
        <taxon>Oxalobacteraceae</taxon>
        <taxon>Telluria group</taxon>
        <taxon>Pseudoduganella</taxon>
    </lineage>
</organism>
<feature type="domain" description="HTH marR-type" evidence="1">
    <location>
        <begin position="11"/>
        <end position="143"/>
    </location>
</feature>
<dbReference type="EMBL" id="WWCJ01000009">
    <property type="protein sequence ID" value="MYN03329.1"/>
    <property type="molecule type" value="Genomic_DNA"/>
</dbReference>
<protein>
    <submittedName>
        <fullName evidence="2">MarR family transcriptional regulator</fullName>
    </submittedName>
</protein>
<dbReference type="GO" id="GO:0006950">
    <property type="term" value="P:response to stress"/>
    <property type="evidence" value="ECO:0007669"/>
    <property type="project" value="TreeGrafter"/>
</dbReference>
<dbReference type="AlphaFoldDB" id="A0A6N9HJ00"/>
<dbReference type="GO" id="GO:0003700">
    <property type="term" value="F:DNA-binding transcription factor activity"/>
    <property type="evidence" value="ECO:0007669"/>
    <property type="project" value="InterPro"/>
</dbReference>
<evidence type="ECO:0000313" key="3">
    <source>
        <dbReference type="Proteomes" id="UP000448575"/>
    </source>
</evidence>
<dbReference type="InterPro" id="IPR036390">
    <property type="entry name" value="WH_DNA-bd_sf"/>
</dbReference>
<dbReference type="SUPFAM" id="SSF46785">
    <property type="entry name" value="Winged helix' DNA-binding domain"/>
    <property type="match status" value="1"/>
</dbReference>
<dbReference type="InterPro" id="IPR036388">
    <property type="entry name" value="WH-like_DNA-bd_sf"/>
</dbReference>
<dbReference type="InterPro" id="IPR000835">
    <property type="entry name" value="HTH_MarR-typ"/>
</dbReference>
<dbReference type="Proteomes" id="UP000448575">
    <property type="component" value="Unassembled WGS sequence"/>
</dbReference>
<keyword evidence="3" id="KW-1185">Reference proteome</keyword>
<accession>A0A6N9HJ00</accession>
<evidence type="ECO:0000259" key="1">
    <source>
        <dbReference type="PROSITE" id="PS50995"/>
    </source>
</evidence>
<proteinExistence type="predicted"/>
<name>A0A6N9HJ00_9BURK</name>
<dbReference type="RefSeq" id="WP_161026298.1">
    <property type="nucleotide sequence ID" value="NZ_WWCJ01000009.1"/>
</dbReference>
<dbReference type="PRINTS" id="PR00598">
    <property type="entry name" value="HTHMARR"/>
</dbReference>
<comment type="caution">
    <text evidence="2">The sequence shown here is derived from an EMBL/GenBank/DDBJ whole genome shotgun (WGS) entry which is preliminary data.</text>
</comment>
<dbReference type="SMART" id="SM00347">
    <property type="entry name" value="HTH_MARR"/>
    <property type="match status" value="1"/>
</dbReference>
<reference evidence="2 3" key="1">
    <citation type="submission" date="2019-12" db="EMBL/GenBank/DDBJ databases">
        <title>Novel species isolated from a subtropical stream in China.</title>
        <authorList>
            <person name="Lu H."/>
        </authorList>
    </citation>
    <scope>NUCLEOTIDE SEQUENCE [LARGE SCALE GENOMIC DNA]</scope>
    <source>
        <strain evidence="2 3">DS3</strain>
    </source>
</reference>
<gene>
    <name evidence="2" type="ORF">GTP41_14630</name>
</gene>
<dbReference type="Pfam" id="PF01047">
    <property type="entry name" value="MarR"/>
    <property type="match status" value="1"/>
</dbReference>
<dbReference type="PANTHER" id="PTHR33164:SF43">
    <property type="entry name" value="HTH-TYPE TRANSCRIPTIONAL REPRESSOR YETL"/>
    <property type="match status" value="1"/>
</dbReference>
<dbReference type="PANTHER" id="PTHR33164">
    <property type="entry name" value="TRANSCRIPTIONAL REGULATOR, MARR FAMILY"/>
    <property type="match status" value="1"/>
</dbReference>
<sequence length="148" mass="16697">MIDPSFNTLRGGFLGYLLSQTRNASFHDLSEELEPLGLTCAQFRVVAGIAHERAHTLSEFARYLDYDSGAMKRLLDRVEEKGLIRRVPCPADRRALNLELTDAARALYPQLMAAVSRVHERMLQGFTPEEEAQLQSMLLRIKANTLHG</sequence>